<protein>
    <submittedName>
        <fullName evidence="7">AIG1-type G domain-containing protein</fullName>
    </submittedName>
</protein>
<comment type="similarity">
    <text evidence="1">Belongs to the TRAFAC class TrmE-Era-EngA-EngB-Septin-like GTPase superfamily. AIG1/Toc34/Toc159-like paraseptin GTPase family. IAN subfamily.</text>
</comment>
<dbReference type="Pfam" id="PF04548">
    <property type="entry name" value="AIG1"/>
    <property type="match status" value="1"/>
</dbReference>
<accession>A0A1I8G144</accession>
<proteinExistence type="inferred from homology"/>
<evidence type="ECO:0000313" key="6">
    <source>
        <dbReference type="Proteomes" id="UP000095280"/>
    </source>
</evidence>
<dbReference type="InterPro" id="IPR027417">
    <property type="entry name" value="P-loop_NTPase"/>
</dbReference>
<evidence type="ECO:0000259" key="5">
    <source>
        <dbReference type="PROSITE" id="PS51720"/>
    </source>
</evidence>
<dbReference type="InterPro" id="IPR045058">
    <property type="entry name" value="GIMA/IAN/Toc"/>
</dbReference>
<keyword evidence="6" id="KW-1185">Reference proteome</keyword>
<dbReference type="FunFam" id="3.40.50.300:FF:000840">
    <property type="entry name" value="Immune-associated nucleotide-binding protein 9"/>
    <property type="match status" value="1"/>
</dbReference>
<name>A0A1I8G144_9PLAT</name>
<evidence type="ECO:0000256" key="1">
    <source>
        <dbReference type="ARBA" id="ARBA00008535"/>
    </source>
</evidence>
<dbReference type="WBParaSite" id="maker-uti_cns_0000518-snap-gene-1.14-mRNA-1">
    <property type="protein sequence ID" value="maker-uti_cns_0000518-snap-gene-1.14-mRNA-1"/>
    <property type="gene ID" value="maker-uti_cns_0000518-snap-gene-1.14"/>
</dbReference>
<keyword evidence="4" id="KW-0175">Coiled coil</keyword>
<dbReference type="InterPro" id="IPR006703">
    <property type="entry name" value="G_AIG1"/>
</dbReference>
<dbReference type="AlphaFoldDB" id="A0A1I8G144"/>
<keyword evidence="3" id="KW-0342">GTP-binding</keyword>
<dbReference type="PANTHER" id="PTHR10903">
    <property type="entry name" value="GTPASE, IMAP FAMILY MEMBER-RELATED"/>
    <property type="match status" value="1"/>
</dbReference>
<keyword evidence="2" id="KW-0547">Nucleotide-binding</keyword>
<evidence type="ECO:0000256" key="4">
    <source>
        <dbReference type="SAM" id="Coils"/>
    </source>
</evidence>
<dbReference type="Proteomes" id="UP000095280">
    <property type="component" value="Unplaced"/>
</dbReference>
<dbReference type="Gene3D" id="3.40.50.300">
    <property type="entry name" value="P-loop containing nucleotide triphosphate hydrolases"/>
    <property type="match status" value="1"/>
</dbReference>
<dbReference type="PANTHER" id="PTHR10903:SF184">
    <property type="entry name" value="GTP-BINDING PROTEIN A"/>
    <property type="match status" value="1"/>
</dbReference>
<dbReference type="PROSITE" id="PS51720">
    <property type="entry name" value="G_AIG1"/>
    <property type="match status" value="1"/>
</dbReference>
<evidence type="ECO:0000256" key="2">
    <source>
        <dbReference type="ARBA" id="ARBA00022741"/>
    </source>
</evidence>
<sequence>MPEKIFLKMTTALLLVSKTGNGKSSLANALLNTTRFQVGRGMLSSTASCMCISTRARGRDLTVVDTPGTMDVADEEKAKTEIRRAMEFCPNGFDGFLVVVKCDARFTAEERRAIEVVAEMFGDQFYKHAIVVFSHGDEFDNDETEFRNELQEIRKKIPYLDQLLTKCGNRFALVDNGRRCDTAVQDRQIEALLSKADSLVASNGGKKYTSVEQRNAEEAERKKAEEAEAKRRQEKLEFERRIREQVTAEVKQEQQQSVDWLGTTVKVIDIVSKVTSIPEQLPMLQSPVAQQGLHRHLLRNSLGLVVNFFSKVLKQEQLPRRLLSPMAQRVQRNLLNNNMTLKKGFSRTAGSKAAYNF</sequence>
<evidence type="ECO:0000313" key="7">
    <source>
        <dbReference type="WBParaSite" id="maker-uti_cns_0000518-snap-gene-1.14-mRNA-1"/>
    </source>
</evidence>
<feature type="coiled-coil region" evidence="4">
    <location>
        <begin position="208"/>
        <end position="256"/>
    </location>
</feature>
<dbReference type="GO" id="GO:0005525">
    <property type="term" value="F:GTP binding"/>
    <property type="evidence" value="ECO:0007669"/>
    <property type="project" value="UniProtKB-KW"/>
</dbReference>
<reference evidence="7" key="1">
    <citation type="submission" date="2016-11" db="UniProtKB">
        <authorList>
            <consortium name="WormBaseParasite"/>
        </authorList>
    </citation>
    <scope>IDENTIFICATION</scope>
</reference>
<dbReference type="SUPFAM" id="SSF52540">
    <property type="entry name" value="P-loop containing nucleoside triphosphate hydrolases"/>
    <property type="match status" value="1"/>
</dbReference>
<feature type="domain" description="AIG1-type G" evidence="5">
    <location>
        <begin position="8"/>
        <end position="217"/>
    </location>
</feature>
<organism evidence="6 7">
    <name type="scientific">Macrostomum lignano</name>
    <dbReference type="NCBI Taxonomy" id="282301"/>
    <lineage>
        <taxon>Eukaryota</taxon>
        <taxon>Metazoa</taxon>
        <taxon>Spiralia</taxon>
        <taxon>Lophotrochozoa</taxon>
        <taxon>Platyhelminthes</taxon>
        <taxon>Rhabditophora</taxon>
        <taxon>Macrostomorpha</taxon>
        <taxon>Macrostomida</taxon>
        <taxon>Macrostomidae</taxon>
        <taxon>Macrostomum</taxon>
    </lineage>
</organism>
<evidence type="ECO:0000256" key="3">
    <source>
        <dbReference type="ARBA" id="ARBA00023134"/>
    </source>
</evidence>